<dbReference type="InterPro" id="IPR020846">
    <property type="entry name" value="MFS_dom"/>
</dbReference>
<dbReference type="GO" id="GO:0022857">
    <property type="term" value="F:transmembrane transporter activity"/>
    <property type="evidence" value="ECO:0007669"/>
    <property type="project" value="InterPro"/>
</dbReference>
<feature type="transmembrane region" description="Helical" evidence="6">
    <location>
        <begin position="95"/>
        <end position="119"/>
    </location>
</feature>
<keyword evidence="4 6" id="KW-1133">Transmembrane helix</keyword>
<dbReference type="InterPro" id="IPR036259">
    <property type="entry name" value="MFS_trans_sf"/>
</dbReference>
<dbReference type="PANTHER" id="PTHR43124">
    <property type="entry name" value="PURINE EFFLUX PUMP PBUE"/>
    <property type="match status" value="1"/>
</dbReference>
<evidence type="ECO:0000256" key="1">
    <source>
        <dbReference type="ARBA" id="ARBA00004651"/>
    </source>
</evidence>
<evidence type="ECO:0000256" key="5">
    <source>
        <dbReference type="ARBA" id="ARBA00023136"/>
    </source>
</evidence>
<feature type="transmembrane region" description="Helical" evidence="6">
    <location>
        <begin position="21"/>
        <end position="46"/>
    </location>
</feature>
<evidence type="ECO:0000313" key="8">
    <source>
        <dbReference type="EMBL" id="MBA1140485.1"/>
    </source>
</evidence>
<proteinExistence type="predicted"/>
<dbReference type="Gene3D" id="1.20.1250.20">
    <property type="entry name" value="MFS general substrate transporter like domains"/>
    <property type="match status" value="1"/>
</dbReference>
<dbReference type="RefSeq" id="WP_181057156.1">
    <property type="nucleotide sequence ID" value="NZ_JACDTY010000003.1"/>
</dbReference>
<dbReference type="EMBL" id="JACDTY010000003">
    <property type="protein sequence ID" value="MBA1140485.1"/>
    <property type="molecule type" value="Genomic_DNA"/>
</dbReference>
<sequence>MTDTTLQLEDAAIGLDADASAAWSAATWFAVISLAATSFALVSAEFLPAGLLTPMARDLGISEGTAGQVVTATASVGAVTAMLSNVLIGRLNRKTVLVGLMALAVTSNILAALAPNFWLLLLGRAGLGIALSAFWALSVAVVARLVGANATGRGMAIVTLGVSLATIAAPSMGALISDWLGWRSAMAMTAGLAVVAMLLQFLSLPTLPATASNSLADVFRLTRRRGIQLGMLAIVLLMTGHFAGSVYVRPFLEHVTLLATGPIALALLGFGIAAVVGNIAGGRLADANIRIALVVTAVLMAFAALALVLWGVHIGAAFAFVTLWGLAFGMGPVVLPTNLSRAAPDALEAAGSLMVVSFQVAITIGAVVGGYVVDNYGATAPLTLTAVLAASTALLGLLQPRG</sequence>
<dbReference type="InterPro" id="IPR050189">
    <property type="entry name" value="MFS_Efflux_Transporters"/>
</dbReference>
<feature type="transmembrane region" description="Helical" evidence="6">
    <location>
        <begin position="291"/>
        <end position="310"/>
    </location>
</feature>
<dbReference type="Proteomes" id="UP000558284">
    <property type="component" value="Unassembled WGS sequence"/>
</dbReference>
<dbReference type="PANTHER" id="PTHR43124:SF5">
    <property type="entry name" value="PURINE RIBONUCLEOSIDE EFFLUX PUMP NEPI"/>
    <property type="match status" value="1"/>
</dbReference>
<comment type="subcellular location">
    <subcellularLocation>
        <location evidence="1">Cell membrane</location>
        <topology evidence="1">Multi-pass membrane protein</topology>
    </subcellularLocation>
</comment>
<dbReference type="PROSITE" id="PS50850">
    <property type="entry name" value="MFS"/>
    <property type="match status" value="1"/>
</dbReference>
<feature type="transmembrane region" description="Helical" evidence="6">
    <location>
        <begin position="316"/>
        <end position="335"/>
    </location>
</feature>
<dbReference type="CDD" id="cd17324">
    <property type="entry name" value="MFS_NepI_like"/>
    <property type="match status" value="1"/>
</dbReference>
<feature type="transmembrane region" description="Helical" evidence="6">
    <location>
        <begin position="347"/>
        <end position="372"/>
    </location>
</feature>
<feature type="transmembrane region" description="Helical" evidence="6">
    <location>
        <begin position="125"/>
        <end position="147"/>
    </location>
</feature>
<keyword evidence="2" id="KW-1003">Cell membrane</keyword>
<comment type="caution">
    <text evidence="8">The sequence shown here is derived from an EMBL/GenBank/DDBJ whole genome shotgun (WGS) entry which is preliminary data.</text>
</comment>
<evidence type="ECO:0000313" key="9">
    <source>
        <dbReference type="Proteomes" id="UP000558284"/>
    </source>
</evidence>
<keyword evidence="5 6" id="KW-0472">Membrane</keyword>
<feature type="transmembrane region" description="Helical" evidence="6">
    <location>
        <begin position="66"/>
        <end position="88"/>
    </location>
</feature>
<feature type="transmembrane region" description="Helical" evidence="6">
    <location>
        <begin position="378"/>
        <end position="398"/>
    </location>
</feature>
<dbReference type="SUPFAM" id="SSF103473">
    <property type="entry name" value="MFS general substrate transporter"/>
    <property type="match status" value="1"/>
</dbReference>
<dbReference type="Pfam" id="PF07690">
    <property type="entry name" value="MFS_1"/>
    <property type="match status" value="1"/>
</dbReference>
<gene>
    <name evidence="8" type="ORF">H0241_09470</name>
</gene>
<evidence type="ECO:0000256" key="2">
    <source>
        <dbReference type="ARBA" id="ARBA00022475"/>
    </source>
</evidence>
<evidence type="ECO:0000259" key="7">
    <source>
        <dbReference type="PROSITE" id="PS50850"/>
    </source>
</evidence>
<organism evidence="8 9">
    <name type="scientific">Mesorhizobium neociceri</name>
    <dbReference type="NCBI Taxonomy" id="1307853"/>
    <lineage>
        <taxon>Bacteria</taxon>
        <taxon>Pseudomonadati</taxon>
        <taxon>Pseudomonadota</taxon>
        <taxon>Alphaproteobacteria</taxon>
        <taxon>Hyphomicrobiales</taxon>
        <taxon>Phyllobacteriaceae</taxon>
        <taxon>Mesorhizobium</taxon>
    </lineage>
</organism>
<protein>
    <submittedName>
        <fullName evidence="8">MFS transporter</fullName>
    </submittedName>
</protein>
<evidence type="ECO:0000256" key="4">
    <source>
        <dbReference type="ARBA" id="ARBA00022989"/>
    </source>
</evidence>
<feature type="transmembrane region" description="Helical" evidence="6">
    <location>
        <begin position="182"/>
        <end position="202"/>
    </location>
</feature>
<accession>A0A838B274</accession>
<feature type="transmembrane region" description="Helical" evidence="6">
    <location>
        <begin position="154"/>
        <end position="176"/>
    </location>
</feature>
<keyword evidence="3 6" id="KW-0812">Transmembrane</keyword>
<reference evidence="8 9" key="1">
    <citation type="submission" date="2020-07" db="EMBL/GenBank/DDBJ databases">
        <title>Definition of the novel symbiovar canariense within Mesorhizobium novociceri, a new species of genus Mesorhizobium nodulating Cicer canariense in the Caldera de Taburiente National Park (La Palma, Canary Islands).</title>
        <authorList>
            <person name="Leon-Barrios M."/>
            <person name="Perez-Yepez J."/>
            <person name="Flores-Felix J.D."/>
            <person name="Ramirez-Baena M.H."/>
            <person name="Pulido-Suarez L."/>
            <person name="Igual J.M."/>
            <person name="Velazquez E."/>
            <person name="Peix A."/>
        </authorList>
    </citation>
    <scope>NUCLEOTIDE SEQUENCE [LARGE SCALE GENOMIC DNA]</scope>
    <source>
        <strain evidence="8 9">CCANP35</strain>
    </source>
</reference>
<name>A0A838B274_9HYPH</name>
<feature type="transmembrane region" description="Helical" evidence="6">
    <location>
        <begin position="229"/>
        <end position="248"/>
    </location>
</feature>
<evidence type="ECO:0000256" key="3">
    <source>
        <dbReference type="ARBA" id="ARBA00022692"/>
    </source>
</evidence>
<evidence type="ECO:0000256" key="6">
    <source>
        <dbReference type="SAM" id="Phobius"/>
    </source>
</evidence>
<feature type="domain" description="Major facilitator superfamily (MFS) profile" evidence="7">
    <location>
        <begin position="28"/>
        <end position="402"/>
    </location>
</feature>
<dbReference type="InterPro" id="IPR011701">
    <property type="entry name" value="MFS"/>
</dbReference>
<dbReference type="AlphaFoldDB" id="A0A838B274"/>
<keyword evidence="9" id="KW-1185">Reference proteome</keyword>
<dbReference type="GO" id="GO:0005886">
    <property type="term" value="C:plasma membrane"/>
    <property type="evidence" value="ECO:0007669"/>
    <property type="project" value="UniProtKB-SubCell"/>
</dbReference>
<feature type="transmembrane region" description="Helical" evidence="6">
    <location>
        <begin position="254"/>
        <end position="279"/>
    </location>
</feature>